<dbReference type="InterPro" id="IPR002489">
    <property type="entry name" value="Glu_synth_asu_C"/>
</dbReference>
<dbReference type="InterPro" id="IPR023753">
    <property type="entry name" value="FAD/NAD-binding_dom"/>
</dbReference>
<gene>
    <name evidence="5" type="ORF">OMM_01232</name>
</gene>
<dbReference type="Gene3D" id="1.10.1060.10">
    <property type="entry name" value="Alpha-helical ferredoxin"/>
    <property type="match status" value="1"/>
</dbReference>
<dbReference type="Proteomes" id="UP000189670">
    <property type="component" value="Unassembled WGS sequence"/>
</dbReference>
<keyword evidence="3" id="KW-0411">Iron-sulfur</keyword>
<evidence type="ECO:0000259" key="4">
    <source>
        <dbReference type="PROSITE" id="PS51379"/>
    </source>
</evidence>
<name>A0A1V1PE60_9BACT</name>
<dbReference type="Gene3D" id="2.160.20.60">
    <property type="entry name" value="Glutamate synthase, alpha subunit, C-terminal domain"/>
    <property type="match status" value="1"/>
</dbReference>
<dbReference type="InterPro" id="IPR028261">
    <property type="entry name" value="DPD_II"/>
</dbReference>
<reference evidence="6" key="1">
    <citation type="submission" date="2012-11" db="EMBL/GenBank/DDBJ databases">
        <authorList>
            <person name="Lucero-Rivera Y.E."/>
            <person name="Tovar-Ramirez D."/>
        </authorList>
    </citation>
    <scope>NUCLEOTIDE SEQUENCE [LARGE SCALE GENOMIC DNA]</scope>
    <source>
        <strain evidence="6">Araruama</strain>
    </source>
</reference>
<dbReference type="Gene3D" id="3.50.50.60">
    <property type="entry name" value="FAD/NAD(P)-binding domain"/>
    <property type="match status" value="1"/>
</dbReference>
<dbReference type="PROSITE" id="PS51379">
    <property type="entry name" value="4FE4S_FER_2"/>
    <property type="match status" value="2"/>
</dbReference>
<dbReference type="PRINTS" id="PR00368">
    <property type="entry name" value="FADPNR"/>
</dbReference>
<dbReference type="InterPro" id="IPR009051">
    <property type="entry name" value="Helical_ferredxn"/>
</dbReference>
<evidence type="ECO:0000256" key="1">
    <source>
        <dbReference type="ARBA" id="ARBA00022723"/>
    </source>
</evidence>
<dbReference type="AlphaFoldDB" id="A0A1V1PE60"/>
<dbReference type="SUPFAM" id="SSF54862">
    <property type="entry name" value="4Fe-4S ferredoxins"/>
    <property type="match status" value="1"/>
</dbReference>
<dbReference type="InterPro" id="IPR036188">
    <property type="entry name" value="FAD/NAD-bd_sf"/>
</dbReference>
<evidence type="ECO:0000313" key="6">
    <source>
        <dbReference type="Proteomes" id="UP000189670"/>
    </source>
</evidence>
<dbReference type="Pfam" id="PF01493">
    <property type="entry name" value="GXGXG"/>
    <property type="match status" value="1"/>
</dbReference>
<proteinExistence type="predicted"/>
<dbReference type="Pfam" id="PF12838">
    <property type="entry name" value="Fer4_7"/>
    <property type="match status" value="1"/>
</dbReference>
<evidence type="ECO:0000256" key="2">
    <source>
        <dbReference type="ARBA" id="ARBA00023004"/>
    </source>
</evidence>
<dbReference type="GO" id="GO:0016491">
    <property type="term" value="F:oxidoreductase activity"/>
    <property type="evidence" value="ECO:0007669"/>
    <property type="project" value="InterPro"/>
</dbReference>
<dbReference type="SUPFAM" id="SSF69336">
    <property type="entry name" value="Alpha subunit of glutamate synthase, C-terminal domain"/>
    <property type="match status" value="1"/>
</dbReference>
<dbReference type="EMBL" id="ATBP01000090">
    <property type="protein sequence ID" value="ETR73074.1"/>
    <property type="molecule type" value="Genomic_DNA"/>
</dbReference>
<dbReference type="SUPFAM" id="SSF46548">
    <property type="entry name" value="alpha-helical ferredoxin"/>
    <property type="match status" value="1"/>
</dbReference>
<accession>A0A1V1PE60</accession>
<dbReference type="InterPro" id="IPR051394">
    <property type="entry name" value="Glutamate_Synthase"/>
</dbReference>
<comment type="caution">
    <text evidence="5">The sequence shown here is derived from an EMBL/GenBank/DDBJ whole genome shotgun (WGS) entry which is preliminary data.</text>
</comment>
<evidence type="ECO:0000313" key="5">
    <source>
        <dbReference type="EMBL" id="ETR73074.1"/>
    </source>
</evidence>
<organism evidence="5 6">
    <name type="scientific">Candidatus Magnetoglobus multicellularis str. Araruama</name>
    <dbReference type="NCBI Taxonomy" id="890399"/>
    <lineage>
        <taxon>Bacteria</taxon>
        <taxon>Pseudomonadati</taxon>
        <taxon>Thermodesulfobacteriota</taxon>
        <taxon>Desulfobacteria</taxon>
        <taxon>Desulfobacterales</taxon>
        <taxon>Desulfobacteraceae</taxon>
        <taxon>Candidatus Magnetoglobus</taxon>
    </lineage>
</organism>
<dbReference type="GO" id="GO:0051536">
    <property type="term" value="F:iron-sulfur cluster binding"/>
    <property type="evidence" value="ECO:0007669"/>
    <property type="project" value="UniProtKB-KW"/>
</dbReference>
<dbReference type="Pfam" id="PF07992">
    <property type="entry name" value="Pyr_redox_2"/>
    <property type="match status" value="1"/>
</dbReference>
<dbReference type="PROSITE" id="PS00198">
    <property type="entry name" value="4FE4S_FER_1"/>
    <property type="match status" value="1"/>
</dbReference>
<dbReference type="InterPro" id="IPR017896">
    <property type="entry name" value="4Fe4S_Fe-S-bd"/>
</dbReference>
<dbReference type="Pfam" id="PF14691">
    <property type="entry name" value="Fer4_20"/>
    <property type="match status" value="1"/>
</dbReference>
<keyword evidence="1" id="KW-0479">Metal-binding</keyword>
<keyword evidence="2" id="KW-0408">Iron</keyword>
<dbReference type="GO" id="GO:0046872">
    <property type="term" value="F:metal ion binding"/>
    <property type="evidence" value="ECO:0007669"/>
    <property type="project" value="UniProtKB-KW"/>
</dbReference>
<dbReference type="PANTHER" id="PTHR43100">
    <property type="entry name" value="GLUTAMATE SYNTHASE [NADPH] SMALL CHAIN"/>
    <property type="match status" value="1"/>
</dbReference>
<feature type="domain" description="4Fe-4S ferredoxin-type" evidence="4">
    <location>
        <begin position="747"/>
        <end position="776"/>
    </location>
</feature>
<sequence>MKNEFKLFGFLIWGQEKKKRIESRVLEERIQRNIKEGHRRIEVRAFGQHGIGGRLISSEDDPIHLRISGSPGQRVGAMGFPNTTIEVTGPVSDDVAWLNAGATVIVHGNAGNGACNAMAQGKVYIGGNIGSRGMTMTKFNPRFDQPELWVLGSCGDYFAEFMAGGVAVVCGISPQNPDNILGYRPCVGMVGGKIFFRGPQKGFSQVDARMTPISDADWEWLVNGLKNYLTNISRYEMLPQLTIREQWQLIQARSPFERHTQARISMKDFHKSVWDKELGKGGIVGDLMTLDSSPIPLISTGDLRRWIPVWENQKHAPPCQASCPTGIPVHERWRLVREGRIDEAIDLALAYTPFPATVCGYLCPNLCMQGCTRNDQGMKPVNIKILGKQSLDAHLSALPQLSGKRVAVIGGGVAGISVAWQLRQNGHEAIIFDRNNQLGGKLLSVIPNTRIPPKILETELDRIRQILPHVYLQQELTQDDTEKLTHDFDMVVVASGAQMPKIPPISGKEYLIPALDFLRQAKLDAIDVGKNIVIIGAGNVGCDVATEAFRLGASDVLLIDIQEPASFGEERKAAENAGARFQWPCYTEKVTSEGVYLKSGELLPADRVIISIGDTPDLSFLPESIQTKKGFIVVDDNYRTTDPNIFAIGDVVRPGLLTDAIGAGRIAARAIMDIFAGLRPKYKELSCVDRSKIKLTYYDPRNIDLNTPNECADACASCGTCKDCCICIDLCPQHAISRQDAQNPYGFEMVVDTDRCIGCGFCVDGCPCGIWTLVEAEHAD</sequence>
<dbReference type="PANTHER" id="PTHR43100:SF2">
    <property type="entry name" value="BNAA03G19380D PROTEIN"/>
    <property type="match status" value="1"/>
</dbReference>
<dbReference type="InterPro" id="IPR036485">
    <property type="entry name" value="Glu_synth_asu_C_sf"/>
</dbReference>
<dbReference type="Gene3D" id="3.40.50.720">
    <property type="entry name" value="NAD(P)-binding Rossmann-like Domain"/>
    <property type="match status" value="1"/>
</dbReference>
<feature type="domain" description="4Fe-4S ferredoxin-type" evidence="4">
    <location>
        <begin position="721"/>
        <end position="741"/>
    </location>
</feature>
<dbReference type="Gene3D" id="3.30.70.20">
    <property type="match status" value="1"/>
</dbReference>
<protein>
    <submittedName>
        <fullName evidence="5">FAD-dependent pyridine nucleotide-disulfide oxidoreductase</fullName>
    </submittedName>
</protein>
<dbReference type="SUPFAM" id="SSF51905">
    <property type="entry name" value="FAD/NAD(P)-binding domain"/>
    <property type="match status" value="1"/>
</dbReference>
<evidence type="ECO:0000256" key="3">
    <source>
        <dbReference type="ARBA" id="ARBA00023014"/>
    </source>
</evidence>
<dbReference type="InterPro" id="IPR017900">
    <property type="entry name" value="4Fe4S_Fe_S_CS"/>
</dbReference>